<dbReference type="InterPro" id="IPR036928">
    <property type="entry name" value="AS_sf"/>
</dbReference>
<evidence type="ECO:0000313" key="3">
    <source>
        <dbReference type="Proteomes" id="UP000184226"/>
    </source>
</evidence>
<evidence type="ECO:0000313" key="2">
    <source>
        <dbReference type="EMBL" id="SHI08422.1"/>
    </source>
</evidence>
<reference evidence="2 3" key="1">
    <citation type="submission" date="2016-11" db="EMBL/GenBank/DDBJ databases">
        <authorList>
            <person name="Jaros S."/>
            <person name="Januszkiewicz K."/>
            <person name="Wedrychowicz H."/>
        </authorList>
    </citation>
    <scope>NUCLEOTIDE SEQUENCE [LARGE SCALE GENOMIC DNA]</scope>
    <source>
        <strain evidence="2 3">CGMCC 1.10190</strain>
    </source>
</reference>
<sequence>MKSIADLARAYRKGECSPVDIVDKLLADIESSSINAYITVMADQARAEAKAAQAQLASGKEAGALAGVPIAIKDLIDVAGYRTTMGAEQYAEHVSKDDAEVVRLLRKAGAIIIGKANTHQFAYGSTGDRSFFGAVRNPRNPSRVPGGSSSGSAASVAAGLAYGSVGTDTSASIRLPAALCGVVGMKATLGLISRQGVFPLSETLDHVGPISTCVQDNALLLEVMSDSPLGAFSSKIGQSIRGLVIGVPGTFYSEYISPAVSRSMLAARQALEAAGAVVKSVEIDNIYEIYNAQQLVLKTEAYAQHEDALNAQAPFIKEVQDRLLTGKGVLASEYLRSLKYQSTAQACFDKVLENVDVLLTPTCGVTAPLIDERTTRINDEDYSTPWLLTRSTAPTNFSGHPSLSVPFMQDEEGMPVGLQLIGKWHDEATLYQVASRLEAH</sequence>
<accession>A0A1M5Y8W5</accession>
<dbReference type="Proteomes" id="UP000184226">
    <property type="component" value="Unassembled WGS sequence"/>
</dbReference>
<evidence type="ECO:0000259" key="1">
    <source>
        <dbReference type="Pfam" id="PF01425"/>
    </source>
</evidence>
<dbReference type="AlphaFoldDB" id="A0A1M5Y8W5"/>
<name>A0A1M5Y8W5_9BURK</name>
<dbReference type="GO" id="GO:0016740">
    <property type="term" value="F:transferase activity"/>
    <property type="evidence" value="ECO:0007669"/>
    <property type="project" value="UniProtKB-KW"/>
</dbReference>
<dbReference type="SUPFAM" id="SSF75304">
    <property type="entry name" value="Amidase signature (AS) enzymes"/>
    <property type="match status" value="1"/>
</dbReference>
<dbReference type="Gene3D" id="3.90.1300.10">
    <property type="entry name" value="Amidase signature (AS) domain"/>
    <property type="match status" value="1"/>
</dbReference>
<dbReference type="Pfam" id="PF01425">
    <property type="entry name" value="Amidase"/>
    <property type="match status" value="1"/>
</dbReference>
<dbReference type="InterPro" id="IPR023631">
    <property type="entry name" value="Amidase_dom"/>
</dbReference>
<dbReference type="EMBL" id="FQXE01000008">
    <property type="protein sequence ID" value="SHI08422.1"/>
    <property type="molecule type" value="Genomic_DNA"/>
</dbReference>
<dbReference type="OrthoDB" id="112488at2"/>
<dbReference type="STRING" id="658167.SAMN04488135_108153"/>
<keyword evidence="2" id="KW-0808">Transferase</keyword>
<dbReference type="PANTHER" id="PTHR11895">
    <property type="entry name" value="TRANSAMIDASE"/>
    <property type="match status" value="1"/>
</dbReference>
<dbReference type="RefSeq" id="WP_073104449.1">
    <property type="nucleotide sequence ID" value="NZ_FQXE01000008.1"/>
</dbReference>
<keyword evidence="3" id="KW-1185">Reference proteome</keyword>
<dbReference type="PANTHER" id="PTHR11895:SF176">
    <property type="entry name" value="AMIDASE AMID-RELATED"/>
    <property type="match status" value="1"/>
</dbReference>
<gene>
    <name evidence="2" type="ORF">SAMN04488135_108153</name>
</gene>
<proteinExistence type="predicted"/>
<protein>
    <submittedName>
        <fullName evidence="2">Aspartyl-tRNA(Asn)/glutamyl-tRNA(Gln) amidotransferase subunit A</fullName>
    </submittedName>
</protein>
<feature type="domain" description="Amidase" evidence="1">
    <location>
        <begin position="21"/>
        <end position="430"/>
    </location>
</feature>
<dbReference type="InterPro" id="IPR000120">
    <property type="entry name" value="Amidase"/>
</dbReference>
<organism evidence="2 3">
    <name type="scientific">Pollutimonas bauzanensis</name>
    <dbReference type="NCBI Taxonomy" id="658167"/>
    <lineage>
        <taxon>Bacteria</taxon>
        <taxon>Pseudomonadati</taxon>
        <taxon>Pseudomonadota</taxon>
        <taxon>Betaproteobacteria</taxon>
        <taxon>Burkholderiales</taxon>
        <taxon>Alcaligenaceae</taxon>
        <taxon>Pollutimonas</taxon>
    </lineage>
</organism>